<protein>
    <submittedName>
        <fullName evidence="1">Uncharacterized protein</fullName>
    </submittedName>
</protein>
<comment type="caution">
    <text evidence="1">The sequence shown here is derived from an EMBL/GenBank/DDBJ whole genome shotgun (WGS) entry which is preliminary data.</text>
</comment>
<accession>A0AAD9QHB3</accession>
<reference evidence="1" key="1">
    <citation type="journal article" date="2023" name="G3 (Bethesda)">
        <title>Whole genome assembly and annotation of the endangered Caribbean coral Acropora cervicornis.</title>
        <authorList>
            <person name="Selwyn J.D."/>
            <person name="Vollmer S.V."/>
        </authorList>
    </citation>
    <scope>NUCLEOTIDE SEQUENCE</scope>
    <source>
        <strain evidence="1">K2</strain>
    </source>
</reference>
<dbReference type="Proteomes" id="UP001249851">
    <property type="component" value="Unassembled WGS sequence"/>
</dbReference>
<organism evidence="1 2">
    <name type="scientific">Acropora cervicornis</name>
    <name type="common">Staghorn coral</name>
    <dbReference type="NCBI Taxonomy" id="6130"/>
    <lineage>
        <taxon>Eukaryota</taxon>
        <taxon>Metazoa</taxon>
        <taxon>Cnidaria</taxon>
        <taxon>Anthozoa</taxon>
        <taxon>Hexacorallia</taxon>
        <taxon>Scleractinia</taxon>
        <taxon>Astrocoeniina</taxon>
        <taxon>Acroporidae</taxon>
        <taxon>Acropora</taxon>
    </lineage>
</organism>
<dbReference type="AlphaFoldDB" id="A0AAD9QHB3"/>
<keyword evidence="2" id="KW-1185">Reference proteome</keyword>
<reference evidence="1" key="2">
    <citation type="journal article" date="2023" name="Science">
        <title>Genomic signatures of disease resistance in endangered staghorn corals.</title>
        <authorList>
            <person name="Vollmer S.V."/>
            <person name="Selwyn J.D."/>
            <person name="Despard B.A."/>
            <person name="Roesel C.L."/>
        </authorList>
    </citation>
    <scope>NUCLEOTIDE SEQUENCE</scope>
    <source>
        <strain evidence="1">K2</strain>
    </source>
</reference>
<evidence type="ECO:0000313" key="2">
    <source>
        <dbReference type="Proteomes" id="UP001249851"/>
    </source>
</evidence>
<proteinExistence type="predicted"/>
<gene>
    <name evidence="1" type="ORF">P5673_015759</name>
</gene>
<sequence>MPVSLWHSTVEREHCDTIRGVHVRHSYILTAFELKLFDYLKTEAKAGAYFALFCMPHLSAKGNANFDQTTVFGTLNMNHSKHNGENNSEVPCSFQVAEIDHPLLMVNSIPAHEGINWNDTPLKRRPEIMNSKKNKLIASVGRYPKNLQRSCLFFARAVVNPFRRYCELIFECDLVRISCM</sequence>
<dbReference type="EMBL" id="JARQWQ010000033">
    <property type="protein sequence ID" value="KAK2561277.1"/>
    <property type="molecule type" value="Genomic_DNA"/>
</dbReference>
<evidence type="ECO:0000313" key="1">
    <source>
        <dbReference type="EMBL" id="KAK2561277.1"/>
    </source>
</evidence>
<name>A0AAD9QHB3_ACRCE</name>